<accession>A0A2P2NEN9</accession>
<name>A0A2P2NEN9_RHIMU</name>
<proteinExistence type="predicted"/>
<dbReference type="EMBL" id="GGEC01060425">
    <property type="protein sequence ID" value="MBX40909.1"/>
    <property type="molecule type" value="Transcribed_RNA"/>
</dbReference>
<protein>
    <submittedName>
        <fullName evidence="1">Uncharacterized protein</fullName>
    </submittedName>
</protein>
<evidence type="ECO:0000313" key="1">
    <source>
        <dbReference type="EMBL" id="MBX40909.1"/>
    </source>
</evidence>
<reference evidence="1" key="1">
    <citation type="submission" date="2018-02" db="EMBL/GenBank/DDBJ databases">
        <title>Rhizophora mucronata_Transcriptome.</title>
        <authorList>
            <person name="Meera S.P."/>
            <person name="Sreeshan A."/>
            <person name="Augustine A."/>
        </authorList>
    </citation>
    <scope>NUCLEOTIDE SEQUENCE</scope>
    <source>
        <tissue evidence="1">Leaf</tissue>
    </source>
</reference>
<dbReference type="AlphaFoldDB" id="A0A2P2NEN9"/>
<organism evidence="1">
    <name type="scientific">Rhizophora mucronata</name>
    <name type="common">Asiatic mangrove</name>
    <dbReference type="NCBI Taxonomy" id="61149"/>
    <lineage>
        <taxon>Eukaryota</taxon>
        <taxon>Viridiplantae</taxon>
        <taxon>Streptophyta</taxon>
        <taxon>Embryophyta</taxon>
        <taxon>Tracheophyta</taxon>
        <taxon>Spermatophyta</taxon>
        <taxon>Magnoliopsida</taxon>
        <taxon>eudicotyledons</taxon>
        <taxon>Gunneridae</taxon>
        <taxon>Pentapetalae</taxon>
        <taxon>rosids</taxon>
        <taxon>fabids</taxon>
        <taxon>Malpighiales</taxon>
        <taxon>Rhizophoraceae</taxon>
        <taxon>Rhizophora</taxon>
    </lineage>
</organism>
<sequence length="23" mass="2867">MIITKMMKYQERVKLDLRIINQT</sequence>